<evidence type="ECO:0000313" key="11">
    <source>
        <dbReference type="EMBL" id="EIJ80362.1"/>
    </source>
</evidence>
<dbReference type="GO" id="GO:0009252">
    <property type="term" value="P:peptidoglycan biosynthetic process"/>
    <property type="evidence" value="ECO:0007669"/>
    <property type="project" value="UniProtKB-UniPathway"/>
</dbReference>
<dbReference type="GO" id="GO:0009002">
    <property type="term" value="F:serine-type D-Ala-D-Ala carboxypeptidase activity"/>
    <property type="evidence" value="ECO:0007669"/>
    <property type="project" value="UniProtKB-EC"/>
</dbReference>
<evidence type="ECO:0000256" key="2">
    <source>
        <dbReference type="ARBA" id="ARBA00004752"/>
    </source>
</evidence>
<comment type="catalytic activity">
    <reaction evidence="6">
        <text>Preferential cleavage: (Ac)2-L-Lys-D-Ala-|-D-Ala. Also transpeptidation of peptidyl-alanyl moieties that are N-acyl substituents of D-alanine.</text>
        <dbReference type="EC" id="3.4.16.4"/>
    </reaction>
</comment>
<evidence type="ECO:0000256" key="5">
    <source>
        <dbReference type="ARBA" id="ARBA00023136"/>
    </source>
</evidence>
<keyword evidence="11" id="KW-0808">Transferase</keyword>
<dbReference type="InterPro" id="IPR012338">
    <property type="entry name" value="Beta-lactam/transpept-like"/>
</dbReference>
<dbReference type="SUPFAM" id="SSF56601">
    <property type="entry name" value="beta-lactamase/transpeptidase-like"/>
    <property type="match status" value="1"/>
</dbReference>
<dbReference type="GO" id="GO:0005886">
    <property type="term" value="C:plasma membrane"/>
    <property type="evidence" value="ECO:0007669"/>
    <property type="project" value="TreeGrafter"/>
</dbReference>
<dbReference type="PANTHER" id="PTHR30627:SF25">
    <property type="entry name" value="PENICILLIN-BINDING PROTEIN 3"/>
    <property type="match status" value="1"/>
</dbReference>
<dbReference type="SUPFAM" id="SSF56519">
    <property type="entry name" value="Penicillin binding protein dimerisation domain"/>
    <property type="match status" value="1"/>
</dbReference>
<feature type="signal peptide" evidence="7">
    <location>
        <begin position="1"/>
        <end position="18"/>
    </location>
</feature>
<dbReference type="STRING" id="997296.PB1_08372"/>
<accession>I3E1J1</accession>
<evidence type="ECO:0000256" key="4">
    <source>
        <dbReference type="ARBA" id="ARBA00012448"/>
    </source>
</evidence>
<dbReference type="Gene3D" id="3.10.450.100">
    <property type="entry name" value="NTF2-like, domain 1"/>
    <property type="match status" value="1"/>
</dbReference>
<comment type="caution">
    <text evidence="11">The sequence shown here is derived from an EMBL/GenBank/DDBJ whole genome shotgun (WGS) entry which is preliminary data.</text>
</comment>
<dbReference type="EMBL" id="AFEU01000002">
    <property type="protein sequence ID" value="EIJ80362.1"/>
    <property type="molecule type" value="Genomic_DNA"/>
</dbReference>
<dbReference type="InterPro" id="IPR007887">
    <property type="entry name" value="MecA_N"/>
</dbReference>
<dbReference type="Proteomes" id="UP000010523">
    <property type="component" value="Unassembled WGS sequence"/>
</dbReference>
<dbReference type="SUPFAM" id="SSF54427">
    <property type="entry name" value="NTF2-like"/>
    <property type="match status" value="1"/>
</dbReference>
<dbReference type="UniPathway" id="UPA00219"/>
<dbReference type="Pfam" id="PF05223">
    <property type="entry name" value="MecA_N"/>
    <property type="match status" value="1"/>
</dbReference>
<dbReference type="InterPro" id="IPR001460">
    <property type="entry name" value="PCN-bd_Tpept"/>
</dbReference>
<comment type="pathway">
    <text evidence="2">Cell wall biogenesis; peptidoglycan biosynthesis.</text>
</comment>
<dbReference type="PROSITE" id="PS51257">
    <property type="entry name" value="PROKAR_LIPOPROTEIN"/>
    <property type="match status" value="1"/>
</dbReference>
<evidence type="ECO:0000259" key="9">
    <source>
        <dbReference type="Pfam" id="PF03717"/>
    </source>
</evidence>
<comment type="subcellular location">
    <subcellularLocation>
        <location evidence="1">Membrane</location>
    </subcellularLocation>
</comment>
<feature type="domain" description="Penicillin-binding protein transpeptidase" evidence="8">
    <location>
        <begin position="354"/>
        <end position="663"/>
    </location>
</feature>
<dbReference type="eggNOG" id="COG0768">
    <property type="taxonomic scope" value="Bacteria"/>
</dbReference>
<evidence type="ECO:0000256" key="6">
    <source>
        <dbReference type="ARBA" id="ARBA00034000"/>
    </source>
</evidence>
<dbReference type="GO" id="GO:0008658">
    <property type="term" value="F:penicillin binding"/>
    <property type="evidence" value="ECO:0007669"/>
    <property type="project" value="InterPro"/>
</dbReference>
<dbReference type="Pfam" id="PF03717">
    <property type="entry name" value="PBP_dimer"/>
    <property type="match status" value="1"/>
</dbReference>
<dbReference type="GO" id="GO:0016740">
    <property type="term" value="F:transferase activity"/>
    <property type="evidence" value="ECO:0007669"/>
    <property type="project" value="UniProtKB-KW"/>
</dbReference>
<dbReference type="RefSeq" id="WP_003351810.1">
    <property type="nucleotide sequence ID" value="NZ_AFEU01000002.1"/>
</dbReference>
<evidence type="ECO:0000256" key="7">
    <source>
        <dbReference type="SAM" id="SignalP"/>
    </source>
</evidence>
<dbReference type="Gene3D" id="3.40.710.10">
    <property type="entry name" value="DD-peptidase/beta-lactamase superfamily"/>
    <property type="match status" value="1"/>
</dbReference>
<name>I3E1J1_BACMT</name>
<evidence type="ECO:0000256" key="3">
    <source>
        <dbReference type="ARBA" id="ARBA00007171"/>
    </source>
</evidence>
<dbReference type="Pfam" id="PF00905">
    <property type="entry name" value="Transpeptidase"/>
    <property type="match status" value="1"/>
</dbReference>
<evidence type="ECO:0000313" key="12">
    <source>
        <dbReference type="Proteomes" id="UP000010523"/>
    </source>
</evidence>
<sequence length="665" mass="74378">MRKSIYLLLAAFIVTVLASCNKEPKPEDRFDEYIKLWNAQKFDKMYEFLSDKVKEKVTKEEFTSRYEKVYRDLEITDLKVKFDKPEEGSKPKEDKIEFPFSVKMNSIAGPIKFNHSAKLIKEKREDEKNWYVDWDTTYIFPELKKGDKIQVSTIPAKRGEILDRNGNGLAVNGTAYEIGIVPEKMGEHREEIINQVAALLEMEPEKIGKLLNAGWVQPNYFVPIKKISKEDRELFEKLVSIPSVLKKDVEARVYPYKESAAHLIGYVGPITADELKELEGKGYSSNDMIGKRGLEQVLEERLKGENGAKITIKKADGIEVLLKEKEVKNGENITLTIDAELQAKVFKEMNGEPGTASAINPKTGETLALVSSPSFDPNKAALGMSSSQWKELQDNKNQPLLTRFKATYAPGSVIKPLVAAIGLKEGAITPEKTINVKGKQWQKDNSWGNYKVTRVKDPKGPVNLEKALVYSDNIYFAQTALELGKERFATGLKMFGFEEEIPYPFPIESSKLGEMDTEIKLADSGYGQGQVEMSIVHLAASYTPFINKGNMIKPVLFKEEAKGEVWHESIISEAEANLINSDLLKVVEDPQGTAHTAKIDGYPIAGKTGTAEFKKHQGEKGTENGSFVAYNANQPEILIAMMLENVQDKGGSKTAVSKVKKILSK</sequence>
<dbReference type="PATRIC" id="fig|997296.3.peg.1778"/>
<dbReference type="GO" id="GO:0046677">
    <property type="term" value="P:response to antibiotic"/>
    <property type="evidence" value="ECO:0007669"/>
    <property type="project" value="InterPro"/>
</dbReference>
<dbReference type="AlphaFoldDB" id="I3E1J1"/>
<keyword evidence="12" id="KW-1185">Reference proteome</keyword>
<keyword evidence="7" id="KW-0732">Signal</keyword>
<gene>
    <name evidence="11" type="ORF">PB1_08372</name>
</gene>
<dbReference type="Gene3D" id="3.30.1390.30">
    <property type="entry name" value="Penicillin-binding protein 2a, domain 3"/>
    <property type="match status" value="1"/>
</dbReference>
<dbReference type="InterPro" id="IPR005311">
    <property type="entry name" value="PBP_dimer"/>
</dbReference>
<organism evidence="11 12">
    <name type="scientific">Bacillus methanolicus PB1</name>
    <dbReference type="NCBI Taxonomy" id="997296"/>
    <lineage>
        <taxon>Bacteria</taxon>
        <taxon>Bacillati</taxon>
        <taxon>Bacillota</taxon>
        <taxon>Bacilli</taxon>
        <taxon>Bacillales</taxon>
        <taxon>Bacillaceae</taxon>
        <taxon>Bacillus</taxon>
    </lineage>
</organism>
<evidence type="ECO:0000256" key="1">
    <source>
        <dbReference type="ARBA" id="ARBA00004370"/>
    </source>
</evidence>
<feature type="chain" id="PRO_5003670193" description="serine-type D-Ala-D-Ala carboxypeptidase" evidence="7">
    <location>
        <begin position="19"/>
        <end position="665"/>
    </location>
</feature>
<dbReference type="GO" id="GO:0071555">
    <property type="term" value="P:cell wall organization"/>
    <property type="evidence" value="ECO:0007669"/>
    <property type="project" value="TreeGrafter"/>
</dbReference>
<reference evidence="11 12" key="1">
    <citation type="journal article" date="2012" name="Appl. Environ. Microbiol.">
        <title>Genome Sequence of Thermotolerant Bacillus methanolicus: Features and Regulation Related to Methylotrophy and Production of L-Lysine and L-Glutamate from Methanol.</title>
        <authorList>
            <person name="Heggeset T.M."/>
            <person name="Krog A."/>
            <person name="Balzer S."/>
            <person name="Wentzel A."/>
            <person name="Ellingsen T.E."/>
            <person name="Brautaset T."/>
        </authorList>
    </citation>
    <scope>NUCLEOTIDE SEQUENCE [LARGE SCALE GENOMIC DNA]</scope>
    <source>
        <strain evidence="11 12">PB1</strain>
    </source>
</reference>
<feature type="domain" description="NTF2-like N-terminal transpeptidase" evidence="10">
    <location>
        <begin position="25"/>
        <end position="147"/>
    </location>
</feature>
<protein>
    <recommendedName>
        <fullName evidence="4">serine-type D-Ala-D-Ala carboxypeptidase</fullName>
        <ecNumber evidence="4">3.4.16.4</ecNumber>
    </recommendedName>
</protein>
<dbReference type="Gene3D" id="3.90.1310.10">
    <property type="entry name" value="Penicillin-binding protein 2a (Domain 2)"/>
    <property type="match status" value="1"/>
</dbReference>
<dbReference type="PANTHER" id="PTHR30627">
    <property type="entry name" value="PEPTIDOGLYCAN D,D-TRANSPEPTIDASE"/>
    <property type="match status" value="1"/>
</dbReference>
<keyword evidence="5" id="KW-0472">Membrane</keyword>
<dbReference type="OrthoDB" id="9766847at2"/>
<dbReference type="InterPro" id="IPR050515">
    <property type="entry name" value="Beta-lactam/transpept"/>
</dbReference>
<proteinExistence type="inferred from homology"/>
<dbReference type="InterPro" id="IPR032710">
    <property type="entry name" value="NTF2-like_dom_sf"/>
</dbReference>
<evidence type="ECO:0000259" key="10">
    <source>
        <dbReference type="Pfam" id="PF05223"/>
    </source>
</evidence>
<dbReference type="EC" id="3.4.16.4" evidence="4"/>
<dbReference type="InterPro" id="IPR036138">
    <property type="entry name" value="PBP_dimer_sf"/>
</dbReference>
<feature type="domain" description="Penicillin-binding protein dimerisation" evidence="9">
    <location>
        <begin position="153"/>
        <end position="317"/>
    </location>
</feature>
<evidence type="ECO:0000259" key="8">
    <source>
        <dbReference type="Pfam" id="PF00905"/>
    </source>
</evidence>
<comment type="similarity">
    <text evidence="3">Belongs to the transpeptidase family.</text>
</comment>
<dbReference type="GO" id="GO:0071972">
    <property type="term" value="F:peptidoglycan L,D-transpeptidase activity"/>
    <property type="evidence" value="ECO:0007669"/>
    <property type="project" value="TreeGrafter"/>
</dbReference>